<comment type="caution">
    <text evidence="2">The sequence shown here is derived from an EMBL/GenBank/DDBJ whole genome shotgun (WGS) entry which is preliminary data.</text>
</comment>
<dbReference type="InterPro" id="IPR001387">
    <property type="entry name" value="Cro/C1-type_HTH"/>
</dbReference>
<dbReference type="Pfam" id="PF13443">
    <property type="entry name" value="HTH_26"/>
    <property type="match status" value="1"/>
</dbReference>
<dbReference type="PROSITE" id="PS50943">
    <property type="entry name" value="HTH_CROC1"/>
    <property type="match status" value="1"/>
</dbReference>
<dbReference type="GO" id="GO:0003677">
    <property type="term" value="F:DNA binding"/>
    <property type="evidence" value="ECO:0007669"/>
    <property type="project" value="InterPro"/>
</dbReference>
<accession>A0AAE3DZG7</accession>
<evidence type="ECO:0000313" key="3">
    <source>
        <dbReference type="Proteomes" id="UP001198242"/>
    </source>
</evidence>
<organism evidence="2 3">
    <name type="scientific">Hominilimicola fabiformis</name>
    <dbReference type="NCBI Taxonomy" id="2885356"/>
    <lineage>
        <taxon>Bacteria</taxon>
        <taxon>Bacillati</taxon>
        <taxon>Bacillota</taxon>
        <taxon>Clostridia</taxon>
        <taxon>Eubacteriales</taxon>
        <taxon>Oscillospiraceae</taxon>
        <taxon>Hominilimicola</taxon>
    </lineage>
</organism>
<dbReference type="InterPro" id="IPR010982">
    <property type="entry name" value="Lambda_DNA-bd_dom_sf"/>
</dbReference>
<reference evidence="2 3" key="1">
    <citation type="submission" date="2021-10" db="EMBL/GenBank/DDBJ databases">
        <title>Anaerobic single-cell dispensing facilitates the cultivation of human gut bacteria.</title>
        <authorList>
            <person name="Afrizal A."/>
        </authorList>
    </citation>
    <scope>NUCLEOTIDE SEQUENCE [LARGE SCALE GENOMIC DNA]</scope>
    <source>
        <strain evidence="2 3">CLA-AA-H232</strain>
    </source>
</reference>
<proteinExistence type="predicted"/>
<dbReference type="Proteomes" id="UP001198242">
    <property type="component" value="Unassembled WGS sequence"/>
</dbReference>
<dbReference type="SUPFAM" id="SSF47413">
    <property type="entry name" value="lambda repressor-like DNA-binding domains"/>
    <property type="match status" value="1"/>
</dbReference>
<feature type="domain" description="HTH cro/C1-type" evidence="1">
    <location>
        <begin position="12"/>
        <end position="65"/>
    </location>
</feature>
<dbReference type="Gene3D" id="1.10.260.40">
    <property type="entry name" value="lambda repressor-like DNA-binding domains"/>
    <property type="match status" value="1"/>
</dbReference>
<dbReference type="RefSeq" id="WP_022228926.1">
    <property type="nucleotide sequence ID" value="NZ_JAJEQM010000010.1"/>
</dbReference>
<dbReference type="EMBL" id="JAJEQM010000010">
    <property type="protein sequence ID" value="MCC2210798.1"/>
    <property type="molecule type" value="Genomic_DNA"/>
</dbReference>
<evidence type="ECO:0000259" key="1">
    <source>
        <dbReference type="PROSITE" id="PS50943"/>
    </source>
</evidence>
<protein>
    <submittedName>
        <fullName evidence="2">Helix-turn-helix transcriptional regulator</fullName>
    </submittedName>
</protein>
<gene>
    <name evidence="2" type="ORF">LKE05_08345</name>
</gene>
<dbReference type="SMART" id="SM00530">
    <property type="entry name" value="HTH_XRE"/>
    <property type="match status" value="1"/>
</dbReference>
<evidence type="ECO:0000313" key="2">
    <source>
        <dbReference type="EMBL" id="MCC2210798.1"/>
    </source>
</evidence>
<name>A0AAE3DZG7_9FIRM</name>
<keyword evidence="3" id="KW-1185">Reference proteome</keyword>
<dbReference type="AlphaFoldDB" id="A0AAE3DZG7"/>
<dbReference type="CDD" id="cd00093">
    <property type="entry name" value="HTH_XRE"/>
    <property type="match status" value="1"/>
</dbReference>
<sequence>MKRKLSPWCKEVKKAMIDRDMSIADLAAELNLSSAYVTRIINGTFIIPETKKRISKYLDISSELISS</sequence>